<dbReference type="PANTHER" id="PTHR43339">
    <property type="entry name" value="RUBRERYTHRIN-RELATED"/>
    <property type="match status" value="1"/>
</dbReference>
<dbReference type="RefSeq" id="WP_077834640.1">
    <property type="nucleotide sequence ID" value="NZ_CP096984.1"/>
</dbReference>
<reference evidence="1 2" key="1">
    <citation type="submission" date="2022-04" db="EMBL/GenBank/DDBJ databases">
        <title>Genome sequence of C. roseum typestrain.</title>
        <authorList>
            <person name="Poehlein A."/>
            <person name="Schoch T."/>
            <person name="Duerre P."/>
            <person name="Daniel R."/>
        </authorList>
    </citation>
    <scope>NUCLEOTIDE SEQUENCE [LARGE SCALE GENOMIC DNA]</scope>
    <source>
        <strain evidence="1 2">DSM 7320</strain>
        <plasmid evidence="1 2">p330</plasmid>
    </source>
</reference>
<accession>A0A1S8L0X4</accession>
<dbReference type="PANTHER" id="PTHR43339:SF1">
    <property type="entry name" value="RUBRERYTHRIN"/>
    <property type="match status" value="1"/>
</dbReference>
<dbReference type="GO" id="GO:0046872">
    <property type="term" value="F:metal ion binding"/>
    <property type="evidence" value="ECO:0007669"/>
    <property type="project" value="InterPro"/>
</dbReference>
<dbReference type="InterPro" id="IPR009078">
    <property type="entry name" value="Ferritin-like_SF"/>
</dbReference>
<dbReference type="InterPro" id="IPR012347">
    <property type="entry name" value="Ferritin-like"/>
</dbReference>
<evidence type="ECO:0000313" key="1">
    <source>
        <dbReference type="EMBL" id="URZ13871.1"/>
    </source>
</evidence>
<gene>
    <name evidence="1" type="ORF">CROST_046490</name>
</gene>
<dbReference type="Proteomes" id="UP000190951">
    <property type="component" value="Plasmid p330"/>
</dbReference>
<dbReference type="Pfam" id="PF02915">
    <property type="entry name" value="Rubrerythrin"/>
    <property type="match status" value="1"/>
</dbReference>
<dbReference type="KEGG" id="crw:CROST_046490"/>
<keyword evidence="2" id="KW-1185">Reference proteome</keyword>
<dbReference type="InterPro" id="IPR052773">
    <property type="entry name" value="Anaerobic_Peroxidase-Rel"/>
</dbReference>
<keyword evidence="1" id="KW-0614">Plasmid</keyword>
<dbReference type="InterPro" id="IPR009040">
    <property type="entry name" value="Ferritin-like_diiron"/>
</dbReference>
<organism evidence="1 2">
    <name type="scientific">Clostridium felsineum</name>
    <dbReference type="NCBI Taxonomy" id="36839"/>
    <lineage>
        <taxon>Bacteria</taxon>
        <taxon>Bacillati</taxon>
        <taxon>Bacillota</taxon>
        <taxon>Clostridia</taxon>
        <taxon>Eubacteriales</taxon>
        <taxon>Clostridiaceae</taxon>
        <taxon>Clostridium</taxon>
    </lineage>
</organism>
<dbReference type="Gene3D" id="1.20.1260.10">
    <property type="match status" value="1"/>
</dbReference>
<proteinExistence type="predicted"/>
<sequence length="133" mass="14585">MSINGATKGTEFENEIEQKKTGEAQGAVLYASMSYIARSKGLTEAADTLMEIATDELKHAAIYSVLNNKVSQDIFETIMKIQPVEVAAESNLNEFSEKLQAIGTDVSQVITSIAKDEARHGEKLKHLIDILKK</sequence>
<dbReference type="STRING" id="84029.CROST_34480"/>
<dbReference type="AlphaFoldDB" id="A0A1S8L0X4"/>
<dbReference type="SUPFAM" id="SSF47240">
    <property type="entry name" value="Ferritin-like"/>
    <property type="match status" value="1"/>
</dbReference>
<name>A0A1S8L0X4_9CLOT</name>
<dbReference type="PROSITE" id="PS50905">
    <property type="entry name" value="FERRITIN_LIKE"/>
    <property type="match status" value="1"/>
</dbReference>
<geneLocation type="plasmid" evidence="1 2">
    <name>p330</name>
</geneLocation>
<protein>
    <submittedName>
        <fullName evidence="1">Uncharacterized protein</fullName>
    </submittedName>
</protein>
<dbReference type="InterPro" id="IPR003251">
    <property type="entry name" value="Rr_diiron-bd_dom"/>
</dbReference>
<dbReference type="EMBL" id="CP096984">
    <property type="protein sequence ID" value="URZ13871.1"/>
    <property type="molecule type" value="Genomic_DNA"/>
</dbReference>
<evidence type="ECO:0000313" key="2">
    <source>
        <dbReference type="Proteomes" id="UP000190951"/>
    </source>
</evidence>
<dbReference type="GO" id="GO:0016491">
    <property type="term" value="F:oxidoreductase activity"/>
    <property type="evidence" value="ECO:0007669"/>
    <property type="project" value="InterPro"/>
</dbReference>